<keyword evidence="5" id="KW-1185">Reference proteome</keyword>
<dbReference type="OrthoDB" id="422579at2"/>
<dbReference type="InterPro" id="IPR019734">
    <property type="entry name" value="TPR_rpt"/>
</dbReference>
<evidence type="ECO:0000313" key="5">
    <source>
        <dbReference type="Proteomes" id="UP000309061"/>
    </source>
</evidence>
<accession>A0A6B8KI54</accession>
<feature type="signal peptide" evidence="3">
    <location>
        <begin position="1"/>
        <end position="30"/>
    </location>
</feature>
<evidence type="ECO:0000256" key="3">
    <source>
        <dbReference type="SAM" id="SignalP"/>
    </source>
</evidence>
<dbReference type="KEGG" id="mhey:H2LOC_011160"/>
<gene>
    <name evidence="4" type="ORF">H2LOC_011160</name>
</gene>
<dbReference type="InterPro" id="IPR014596">
    <property type="entry name" value="UCP035836"/>
</dbReference>
<proteinExistence type="predicted"/>
<protein>
    <submittedName>
        <fullName evidence="4">Tetratricopeptide repeat protein</fullName>
    </submittedName>
</protein>
<dbReference type="PROSITE" id="PS51257">
    <property type="entry name" value="PROKAR_LIPOPROTEIN"/>
    <property type="match status" value="1"/>
</dbReference>
<dbReference type="Proteomes" id="UP000309061">
    <property type="component" value="Chromosome"/>
</dbReference>
<dbReference type="InterPro" id="IPR052384">
    <property type="entry name" value="TMTC_O-mannosyltransferase"/>
</dbReference>
<keyword evidence="3" id="KW-0732">Signal</keyword>
<dbReference type="SUPFAM" id="SSF48452">
    <property type="entry name" value="TPR-like"/>
    <property type="match status" value="1"/>
</dbReference>
<dbReference type="PIRSF" id="PIRSF035836">
    <property type="entry name" value="UCP035836"/>
    <property type="match status" value="1"/>
</dbReference>
<keyword evidence="1" id="KW-0802">TPR repeat</keyword>
<sequence length="285" mass="30643">MAHAASRRILRPAAFAAISALVALSGCSKALNDVTGSIGRPAAPAELPSNEGELRRLAEEWGERYEKNTKNKDIAMTYARILHALDQNAQAVAVLQGAAIQYPQDKKVLSAYGKALADAGRLSEAADILSKAHTPERPDWSVMSAQGTIADQLGNHDAARNFYEEALKLHPNDPTVLSNLGLSYALSQQLPRAEETLLTAAAQPGADMRVRQNLALVLALEGKFSQAEEWSRRDLSPIDAAANVASIRQMISQSNTWRDIQQKAPATRRNVAARGEEAAPAPAAH</sequence>
<dbReference type="PROSITE" id="PS50005">
    <property type="entry name" value="TPR"/>
    <property type="match status" value="1"/>
</dbReference>
<reference evidence="4 5" key="1">
    <citation type="submission" date="2019-11" db="EMBL/GenBank/DDBJ databases">
        <title>The genome sequence of Methylocystis heyeri.</title>
        <authorList>
            <person name="Oshkin I.Y."/>
            <person name="Miroshnikov K."/>
            <person name="Dedysh S.N."/>
        </authorList>
    </citation>
    <scope>NUCLEOTIDE SEQUENCE [LARGE SCALE GENOMIC DNA]</scope>
    <source>
        <strain evidence="4 5">H2</strain>
    </source>
</reference>
<evidence type="ECO:0000256" key="1">
    <source>
        <dbReference type="PROSITE-ProRule" id="PRU00339"/>
    </source>
</evidence>
<name>A0A6B8KI54_9HYPH</name>
<dbReference type="Gene3D" id="1.25.40.10">
    <property type="entry name" value="Tetratricopeptide repeat domain"/>
    <property type="match status" value="1"/>
</dbReference>
<evidence type="ECO:0000256" key="2">
    <source>
        <dbReference type="SAM" id="MobiDB-lite"/>
    </source>
</evidence>
<dbReference type="PANTHER" id="PTHR44216">
    <property type="entry name" value="PROTEIN O-MANNOSYL-TRANSFERASE TMTC2"/>
    <property type="match status" value="1"/>
</dbReference>
<feature type="region of interest" description="Disordered" evidence="2">
    <location>
        <begin position="261"/>
        <end position="285"/>
    </location>
</feature>
<dbReference type="AlphaFoldDB" id="A0A6B8KI54"/>
<dbReference type="SMART" id="SM00028">
    <property type="entry name" value="TPR"/>
    <property type="match status" value="2"/>
</dbReference>
<dbReference type="EMBL" id="CP046052">
    <property type="protein sequence ID" value="QGM48044.1"/>
    <property type="molecule type" value="Genomic_DNA"/>
</dbReference>
<dbReference type="Pfam" id="PF13432">
    <property type="entry name" value="TPR_16"/>
    <property type="match status" value="2"/>
</dbReference>
<organism evidence="4 5">
    <name type="scientific">Methylocystis heyeri</name>
    <dbReference type="NCBI Taxonomy" id="391905"/>
    <lineage>
        <taxon>Bacteria</taxon>
        <taxon>Pseudomonadati</taxon>
        <taxon>Pseudomonadota</taxon>
        <taxon>Alphaproteobacteria</taxon>
        <taxon>Hyphomicrobiales</taxon>
        <taxon>Methylocystaceae</taxon>
        <taxon>Methylocystis</taxon>
    </lineage>
</organism>
<feature type="repeat" description="TPR" evidence="1">
    <location>
        <begin position="140"/>
        <end position="173"/>
    </location>
</feature>
<dbReference type="InterPro" id="IPR011990">
    <property type="entry name" value="TPR-like_helical_dom_sf"/>
</dbReference>
<evidence type="ECO:0000313" key="4">
    <source>
        <dbReference type="EMBL" id="QGM48044.1"/>
    </source>
</evidence>
<feature type="chain" id="PRO_5025498653" evidence="3">
    <location>
        <begin position="31"/>
        <end position="285"/>
    </location>
</feature>
<dbReference type="PANTHER" id="PTHR44216:SF3">
    <property type="entry name" value="PROTEIN O-MANNOSYL-TRANSFERASE TMTC2"/>
    <property type="match status" value="1"/>
</dbReference>